<evidence type="ECO:0000313" key="3">
    <source>
        <dbReference type="Proteomes" id="UP001159363"/>
    </source>
</evidence>
<feature type="compositionally biased region" description="Basic and acidic residues" evidence="1">
    <location>
        <begin position="24"/>
        <end position="41"/>
    </location>
</feature>
<keyword evidence="3" id="KW-1185">Reference proteome</keyword>
<sequence>MSFSRASHSQSVIGYAHITGNHAATEDRKRSLPSLPEERNLLRGPQRGTSRMPQKLLRATEVEARRVWSRAGLKGWGKRQNTRQPAAFPPPFQSGADPYSPRLHPHRLLRLPSEELSKTFHSLSTFTGGGIFWKWNLSKASEKWEVTVFDFIIVYTLEHRLLVQWLLRHSELTLLLDLAPSPTRLVVSCLVAVAERLACSPPTKTNLVQSPARSLPEFRMWVSCWSAGFLRDLQFSPPFHSGAALYSLQSFSSALKTLLQPLTARTYLEFIVSYVQALSALRASSVRLRPGGGVAEYESHNIGNDKVESFEETLTCSTFTAQQGIFYSL</sequence>
<organism evidence="2 3">
    <name type="scientific">Dryococelus australis</name>
    <dbReference type="NCBI Taxonomy" id="614101"/>
    <lineage>
        <taxon>Eukaryota</taxon>
        <taxon>Metazoa</taxon>
        <taxon>Ecdysozoa</taxon>
        <taxon>Arthropoda</taxon>
        <taxon>Hexapoda</taxon>
        <taxon>Insecta</taxon>
        <taxon>Pterygota</taxon>
        <taxon>Neoptera</taxon>
        <taxon>Polyneoptera</taxon>
        <taxon>Phasmatodea</taxon>
        <taxon>Verophasmatodea</taxon>
        <taxon>Anareolatae</taxon>
        <taxon>Phasmatidae</taxon>
        <taxon>Eurycanthinae</taxon>
        <taxon>Dryococelus</taxon>
    </lineage>
</organism>
<evidence type="ECO:0000256" key="1">
    <source>
        <dbReference type="SAM" id="MobiDB-lite"/>
    </source>
</evidence>
<comment type="caution">
    <text evidence="2">The sequence shown here is derived from an EMBL/GenBank/DDBJ whole genome shotgun (WGS) entry which is preliminary data.</text>
</comment>
<gene>
    <name evidence="2" type="ORF">PR048_020263</name>
</gene>
<dbReference type="Proteomes" id="UP001159363">
    <property type="component" value="Chromosome 6"/>
</dbReference>
<name>A0ABQ9H5Y1_9NEOP</name>
<feature type="region of interest" description="Disordered" evidence="1">
    <location>
        <begin position="18"/>
        <end position="52"/>
    </location>
</feature>
<accession>A0ABQ9H5Y1</accession>
<proteinExistence type="predicted"/>
<evidence type="ECO:0000313" key="2">
    <source>
        <dbReference type="EMBL" id="KAJ8879655.1"/>
    </source>
</evidence>
<protein>
    <submittedName>
        <fullName evidence="2">Uncharacterized protein</fullName>
    </submittedName>
</protein>
<dbReference type="EMBL" id="JARBHB010000007">
    <property type="protein sequence ID" value="KAJ8879655.1"/>
    <property type="molecule type" value="Genomic_DNA"/>
</dbReference>
<feature type="region of interest" description="Disordered" evidence="1">
    <location>
        <begin position="75"/>
        <end position="96"/>
    </location>
</feature>
<reference evidence="2 3" key="1">
    <citation type="submission" date="2023-02" db="EMBL/GenBank/DDBJ databases">
        <title>LHISI_Scaffold_Assembly.</title>
        <authorList>
            <person name="Stuart O.P."/>
            <person name="Cleave R."/>
            <person name="Magrath M.J.L."/>
            <person name="Mikheyev A.S."/>
        </authorList>
    </citation>
    <scope>NUCLEOTIDE SEQUENCE [LARGE SCALE GENOMIC DNA]</scope>
    <source>
        <strain evidence="2">Daus_M_001</strain>
        <tissue evidence="2">Leg muscle</tissue>
    </source>
</reference>